<feature type="non-terminal residue" evidence="1">
    <location>
        <position position="223"/>
    </location>
</feature>
<protein>
    <submittedName>
        <fullName evidence="1">Uncharacterized protein</fullName>
    </submittedName>
</protein>
<name>A0A9P6DLS9_9AGAM</name>
<comment type="caution">
    <text evidence="1">The sequence shown here is derived from an EMBL/GenBank/DDBJ whole genome shotgun (WGS) entry which is preliminary data.</text>
</comment>
<dbReference type="OrthoDB" id="4743193at2759"/>
<evidence type="ECO:0000313" key="2">
    <source>
        <dbReference type="Proteomes" id="UP000886523"/>
    </source>
</evidence>
<keyword evidence="2" id="KW-1185">Reference proteome</keyword>
<feature type="non-terminal residue" evidence="1">
    <location>
        <position position="1"/>
    </location>
</feature>
<proteinExistence type="predicted"/>
<sequence length="223" mass="24839">VNEILDLLYTNLETYPSVRTWVFQKVETVYTLDVRQISGPQFGLCFNASHLHSEKIHEFLYTKLSSKLERDTLALWNLLISLLAPDPSTVTGVRLTKYRKGKRKDNTGTDAVVDYEMDNENLEDGGKILDHEAEIDEMAVHDLGLITVVCQYLCHIASIMAHSTNMRCNALQTAIGFFLEASNAPKTVCELLAHSGMSVSAATTSRMLGPLRSQCEMKLKGLG</sequence>
<organism evidence="1 2">
    <name type="scientific">Hydnum rufescens UP504</name>
    <dbReference type="NCBI Taxonomy" id="1448309"/>
    <lineage>
        <taxon>Eukaryota</taxon>
        <taxon>Fungi</taxon>
        <taxon>Dikarya</taxon>
        <taxon>Basidiomycota</taxon>
        <taxon>Agaricomycotina</taxon>
        <taxon>Agaricomycetes</taxon>
        <taxon>Cantharellales</taxon>
        <taxon>Hydnaceae</taxon>
        <taxon>Hydnum</taxon>
    </lineage>
</organism>
<gene>
    <name evidence="1" type="ORF">BS47DRAFT_1264867</name>
</gene>
<accession>A0A9P6DLS9</accession>
<reference evidence="1" key="1">
    <citation type="journal article" date="2020" name="Nat. Commun.">
        <title>Large-scale genome sequencing of mycorrhizal fungi provides insights into the early evolution of symbiotic traits.</title>
        <authorList>
            <person name="Miyauchi S."/>
            <person name="Kiss E."/>
            <person name="Kuo A."/>
            <person name="Drula E."/>
            <person name="Kohler A."/>
            <person name="Sanchez-Garcia M."/>
            <person name="Morin E."/>
            <person name="Andreopoulos B."/>
            <person name="Barry K.W."/>
            <person name="Bonito G."/>
            <person name="Buee M."/>
            <person name="Carver A."/>
            <person name="Chen C."/>
            <person name="Cichocki N."/>
            <person name="Clum A."/>
            <person name="Culley D."/>
            <person name="Crous P.W."/>
            <person name="Fauchery L."/>
            <person name="Girlanda M."/>
            <person name="Hayes R.D."/>
            <person name="Keri Z."/>
            <person name="LaButti K."/>
            <person name="Lipzen A."/>
            <person name="Lombard V."/>
            <person name="Magnuson J."/>
            <person name="Maillard F."/>
            <person name="Murat C."/>
            <person name="Nolan M."/>
            <person name="Ohm R.A."/>
            <person name="Pangilinan J."/>
            <person name="Pereira M.F."/>
            <person name="Perotto S."/>
            <person name="Peter M."/>
            <person name="Pfister S."/>
            <person name="Riley R."/>
            <person name="Sitrit Y."/>
            <person name="Stielow J.B."/>
            <person name="Szollosi G."/>
            <person name="Zifcakova L."/>
            <person name="Stursova M."/>
            <person name="Spatafora J.W."/>
            <person name="Tedersoo L."/>
            <person name="Vaario L.M."/>
            <person name="Yamada A."/>
            <person name="Yan M."/>
            <person name="Wang P."/>
            <person name="Xu J."/>
            <person name="Bruns T."/>
            <person name="Baldrian P."/>
            <person name="Vilgalys R."/>
            <person name="Dunand C."/>
            <person name="Henrissat B."/>
            <person name="Grigoriev I.V."/>
            <person name="Hibbett D."/>
            <person name="Nagy L.G."/>
            <person name="Martin F.M."/>
        </authorList>
    </citation>
    <scope>NUCLEOTIDE SEQUENCE</scope>
    <source>
        <strain evidence="1">UP504</strain>
    </source>
</reference>
<dbReference type="Proteomes" id="UP000886523">
    <property type="component" value="Unassembled WGS sequence"/>
</dbReference>
<dbReference type="AlphaFoldDB" id="A0A9P6DLS9"/>
<dbReference type="EMBL" id="MU129340">
    <property type="protein sequence ID" value="KAF9503529.1"/>
    <property type="molecule type" value="Genomic_DNA"/>
</dbReference>
<evidence type="ECO:0000313" key="1">
    <source>
        <dbReference type="EMBL" id="KAF9503529.1"/>
    </source>
</evidence>